<protein>
    <recommendedName>
        <fullName evidence="1">Peptidase M15C domain-containing protein</fullName>
    </recommendedName>
</protein>
<dbReference type="Proteomes" id="UP001235269">
    <property type="component" value="Unassembled WGS sequence"/>
</dbReference>
<evidence type="ECO:0000313" key="2">
    <source>
        <dbReference type="EMBL" id="MDQ0454635.1"/>
    </source>
</evidence>
<organism evidence="2 3">
    <name type="scientific">Rhizobium paknamense</name>
    <dbReference type="NCBI Taxonomy" id="1206817"/>
    <lineage>
        <taxon>Bacteria</taxon>
        <taxon>Pseudomonadati</taxon>
        <taxon>Pseudomonadota</taxon>
        <taxon>Alphaproteobacteria</taxon>
        <taxon>Hyphomicrobiales</taxon>
        <taxon>Rhizobiaceae</taxon>
        <taxon>Rhizobium/Agrobacterium group</taxon>
        <taxon>Rhizobium</taxon>
    </lineage>
</organism>
<dbReference type="Gene3D" id="3.30.1380.10">
    <property type="match status" value="1"/>
</dbReference>
<proteinExistence type="predicted"/>
<evidence type="ECO:0000313" key="3">
    <source>
        <dbReference type="Proteomes" id="UP001235269"/>
    </source>
</evidence>
<gene>
    <name evidence="2" type="ORF">QO005_000962</name>
</gene>
<dbReference type="InterPro" id="IPR039561">
    <property type="entry name" value="Peptidase_M15C"/>
</dbReference>
<feature type="domain" description="Peptidase M15C" evidence="1">
    <location>
        <begin position="105"/>
        <end position="164"/>
    </location>
</feature>
<dbReference type="SUPFAM" id="SSF55166">
    <property type="entry name" value="Hedgehog/DD-peptidase"/>
    <property type="match status" value="1"/>
</dbReference>
<evidence type="ECO:0000259" key="1">
    <source>
        <dbReference type="Pfam" id="PF13539"/>
    </source>
</evidence>
<keyword evidence="3" id="KW-1185">Reference proteome</keyword>
<dbReference type="Pfam" id="PF13539">
    <property type="entry name" value="Peptidase_M15_4"/>
    <property type="match status" value="1"/>
</dbReference>
<dbReference type="EMBL" id="JAUSWH010000002">
    <property type="protein sequence ID" value="MDQ0454635.1"/>
    <property type="molecule type" value="Genomic_DNA"/>
</dbReference>
<dbReference type="InterPro" id="IPR009045">
    <property type="entry name" value="Zn_M74/Hedgehog-like"/>
</dbReference>
<accession>A0ABU0I8S3</accession>
<reference evidence="2 3" key="1">
    <citation type="submission" date="2023-07" db="EMBL/GenBank/DDBJ databases">
        <title>Genomic Encyclopedia of Type Strains, Phase IV (KMG-IV): sequencing the most valuable type-strain genomes for metagenomic binning, comparative biology and taxonomic classification.</title>
        <authorList>
            <person name="Goeker M."/>
        </authorList>
    </citation>
    <scope>NUCLEOTIDE SEQUENCE [LARGE SCALE GENOMIC DNA]</scope>
    <source>
        <strain evidence="2 3">DSM 100301</strain>
    </source>
</reference>
<name>A0ABU0I8S3_9HYPH</name>
<dbReference type="RefSeq" id="WP_307156840.1">
    <property type="nucleotide sequence ID" value="NZ_JAUSWH010000002.1"/>
</dbReference>
<comment type="caution">
    <text evidence="2">The sequence shown here is derived from an EMBL/GenBank/DDBJ whole genome shotgun (WGS) entry which is preliminary data.</text>
</comment>
<sequence length="168" mass="18182">MTNWPQQSAAADFYGANLKITKGVAGPDPAWEKANLVLVPIPWKAVAAWDASLTIKSFRVHAKVAESLGRVLGTVWEGLGRSQKAAEAKNLQLIGGGYNWRQMRGKPALSMHAYGCAVDIDPAHNGLGDPTPDMDSCVVAAFEAEGWIWGGRWSPQRRDGMHFQAAIV</sequence>